<dbReference type="InterPro" id="IPR011912">
    <property type="entry name" value="Heptose_epim"/>
</dbReference>
<dbReference type="NCBIfam" id="TIGR02197">
    <property type="entry name" value="heptose_epim"/>
    <property type="match status" value="1"/>
</dbReference>
<feature type="binding site" evidence="4">
    <location>
        <begin position="15"/>
        <end position="16"/>
    </location>
    <ligand>
        <name>NADP(+)</name>
        <dbReference type="ChEBI" id="CHEBI:58349"/>
    </ligand>
</feature>
<dbReference type="GO" id="GO:0008712">
    <property type="term" value="F:ADP-glyceromanno-heptose 6-epimerase activity"/>
    <property type="evidence" value="ECO:0007669"/>
    <property type="project" value="UniProtKB-UniRule"/>
</dbReference>
<name>A0A5P2G506_9BACT</name>
<dbReference type="GO" id="GO:0050661">
    <property type="term" value="F:NADP binding"/>
    <property type="evidence" value="ECO:0007669"/>
    <property type="project" value="InterPro"/>
</dbReference>
<evidence type="ECO:0000313" key="6">
    <source>
        <dbReference type="EMBL" id="QES90605.1"/>
    </source>
</evidence>
<dbReference type="Proteomes" id="UP000292424">
    <property type="component" value="Chromosome"/>
</dbReference>
<reference evidence="6 7" key="1">
    <citation type="submission" date="2019-09" db="EMBL/GenBank/DDBJ databases">
        <title>Complete genome sequence of Arachidicoccus sp. B3-10 isolated from apple orchard soil.</title>
        <authorList>
            <person name="Kim H.S."/>
            <person name="Han K.-I."/>
            <person name="Suh M.K."/>
            <person name="Lee K.C."/>
            <person name="Eom M.K."/>
            <person name="Kim J.-S."/>
            <person name="Kang S.W."/>
            <person name="Sin Y."/>
            <person name="Lee J.-S."/>
        </authorList>
    </citation>
    <scope>NUCLEOTIDE SEQUENCE [LARGE SCALE GENOMIC DNA]</scope>
    <source>
        <strain evidence="6 7">B3-10</strain>
    </source>
</reference>
<comment type="cofactor">
    <cofactor evidence="4">
        <name>NADP(+)</name>
        <dbReference type="ChEBI" id="CHEBI:58349"/>
    </cofactor>
    <text evidence="4">Binds 1 NADP(+) per subunit.</text>
</comment>
<dbReference type="HAMAP" id="MF_01601">
    <property type="entry name" value="Heptose_epimerase"/>
    <property type="match status" value="1"/>
</dbReference>
<feature type="domain" description="NAD-dependent epimerase/dehydratase" evidence="5">
    <location>
        <begin position="7"/>
        <end position="240"/>
    </location>
</feature>
<feature type="binding site" evidence="4">
    <location>
        <begin position="36"/>
        <end position="37"/>
    </location>
    <ligand>
        <name>NADP(+)</name>
        <dbReference type="ChEBI" id="CHEBI:58349"/>
    </ligand>
</feature>
<feature type="binding site" evidence="4">
    <location>
        <position position="184"/>
    </location>
    <ligand>
        <name>NADP(+)</name>
        <dbReference type="ChEBI" id="CHEBI:58349"/>
    </ligand>
</feature>
<dbReference type="PANTHER" id="PTHR43103">
    <property type="entry name" value="NUCLEOSIDE-DIPHOSPHATE-SUGAR EPIMERASE"/>
    <property type="match status" value="1"/>
</dbReference>
<comment type="subunit">
    <text evidence="4">Homopentamer.</text>
</comment>
<comment type="similarity">
    <text evidence="4">Belongs to the NAD(P)-dependent epimerase/dehydratase family. HldD subfamily.</text>
</comment>
<dbReference type="Pfam" id="PF01370">
    <property type="entry name" value="Epimerase"/>
    <property type="match status" value="1"/>
</dbReference>
<evidence type="ECO:0000256" key="4">
    <source>
        <dbReference type="HAMAP-Rule" id="MF_01601"/>
    </source>
</evidence>
<dbReference type="EMBL" id="CP044016">
    <property type="protein sequence ID" value="QES90605.1"/>
    <property type="molecule type" value="Genomic_DNA"/>
</dbReference>
<feature type="binding site" evidence="4">
    <location>
        <position position="186"/>
    </location>
    <ligand>
        <name>substrate</name>
    </ligand>
</feature>
<dbReference type="SUPFAM" id="SSF51735">
    <property type="entry name" value="NAD(P)-binding Rossmann-fold domains"/>
    <property type="match status" value="1"/>
</dbReference>
<comment type="caution">
    <text evidence="4">Lacks conserved residue(s) required for the propagation of feature annotation.</text>
</comment>
<feature type="binding site" evidence="4">
    <location>
        <begin position="79"/>
        <end position="83"/>
    </location>
    <ligand>
        <name>NADP(+)</name>
        <dbReference type="ChEBI" id="CHEBI:58349"/>
    </ligand>
</feature>
<feature type="binding site" evidence="4">
    <location>
        <position position="291"/>
    </location>
    <ligand>
        <name>substrate</name>
    </ligand>
</feature>
<dbReference type="Gene3D" id="3.90.25.10">
    <property type="entry name" value="UDP-galactose 4-epimerase, domain 1"/>
    <property type="match status" value="1"/>
</dbReference>
<evidence type="ECO:0000259" key="5">
    <source>
        <dbReference type="Pfam" id="PF01370"/>
    </source>
</evidence>
<dbReference type="RefSeq" id="WP_131331591.1">
    <property type="nucleotide sequence ID" value="NZ_CP044016.1"/>
</dbReference>
<dbReference type="CDD" id="cd05248">
    <property type="entry name" value="ADP_GME_SDR_e"/>
    <property type="match status" value="1"/>
</dbReference>
<comment type="pathway">
    <text evidence="4">Nucleotide-sugar biosynthesis; ADP-L-glycero-beta-D-manno-heptose biosynthesis; ADP-L-glycero-beta-D-manno-heptose from D-glycero-beta-D-manno-heptose 7-phosphate: step 4/4.</text>
</comment>
<dbReference type="UniPathway" id="UPA00356">
    <property type="reaction ID" value="UER00440"/>
</dbReference>
<keyword evidence="1 4" id="KW-0521">NADP</keyword>
<keyword evidence="7" id="KW-1185">Reference proteome</keyword>
<evidence type="ECO:0000313" key="7">
    <source>
        <dbReference type="Proteomes" id="UP000292424"/>
    </source>
</evidence>
<gene>
    <name evidence="6" type="primary">rfaD</name>
    <name evidence="4" type="synonym">hldD</name>
    <name evidence="6" type="ORF">E0W69_018740</name>
</gene>
<evidence type="ECO:0000256" key="2">
    <source>
        <dbReference type="ARBA" id="ARBA00023235"/>
    </source>
</evidence>
<dbReference type="InterPro" id="IPR001509">
    <property type="entry name" value="Epimerase_deHydtase"/>
</dbReference>
<organism evidence="6 7">
    <name type="scientific">Rhizosphaericola mali</name>
    <dbReference type="NCBI Taxonomy" id="2545455"/>
    <lineage>
        <taxon>Bacteria</taxon>
        <taxon>Pseudomonadati</taxon>
        <taxon>Bacteroidota</taxon>
        <taxon>Chitinophagia</taxon>
        <taxon>Chitinophagales</taxon>
        <taxon>Chitinophagaceae</taxon>
        <taxon>Rhizosphaericola</taxon>
    </lineage>
</organism>
<feature type="binding site" evidence="4">
    <location>
        <position position="193"/>
    </location>
    <ligand>
        <name>substrate</name>
    </ligand>
</feature>
<feature type="binding site" evidence="4">
    <location>
        <position position="151"/>
    </location>
    <ligand>
        <name>NADP(+)</name>
        <dbReference type="ChEBI" id="CHEBI:58349"/>
    </ligand>
</feature>
<feature type="binding site" evidence="4">
    <location>
        <position position="58"/>
    </location>
    <ligand>
        <name>NADP(+)</name>
        <dbReference type="ChEBI" id="CHEBI:58349"/>
    </ligand>
</feature>
<dbReference type="OrthoDB" id="8967463at2"/>
<keyword evidence="2 4" id="KW-0413">Isomerase</keyword>
<keyword evidence="3 4" id="KW-0119">Carbohydrate metabolism</keyword>
<feature type="binding site" evidence="4">
    <location>
        <position position="175"/>
    </location>
    <ligand>
        <name>substrate</name>
    </ligand>
</feature>
<evidence type="ECO:0000256" key="3">
    <source>
        <dbReference type="ARBA" id="ARBA00023277"/>
    </source>
</evidence>
<comment type="function">
    <text evidence="4">Catalyzes the interconversion between ADP-D-glycero-beta-D-manno-heptose and ADP-L-glycero-beta-D-manno-heptose via an epimerization at carbon 6 of the heptose.</text>
</comment>
<protein>
    <recommendedName>
        <fullName evidence="4">ADP-L-glycero-D-manno-heptose-6-epimerase</fullName>
        <ecNumber evidence="4">5.1.3.20</ecNumber>
    </recommendedName>
    <alternativeName>
        <fullName evidence="4">ADP-L-glycero-beta-D-manno-heptose-6-epimerase</fullName>
        <shortName evidence="4">ADP-glyceromanno-heptose 6-epimerase</shortName>
        <shortName evidence="4">ADP-hep 6-epimerase</shortName>
        <shortName evidence="4">AGME</shortName>
    </alternativeName>
</protein>
<dbReference type="AlphaFoldDB" id="A0A5P2G506"/>
<dbReference type="PANTHER" id="PTHR43103:SF3">
    <property type="entry name" value="ADP-L-GLYCERO-D-MANNO-HEPTOSE-6-EPIMERASE"/>
    <property type="match status" value="1"/>
</dbReference>
<dbReference type="GO" id="GO:0097171">
    <property type="term" value="P:ADP-L-glycero-beta-D-manno-heptose biosynthetic process"/>
    <property type="evidence" value="ECO:0007669"/>
    <property type="project" value="UniProtKB-UniPathway"/>
</dbReference>
<feature type="binding site" evidence="4">
    <location>
        <position position="176"/>
    </location>
    <ligand>
        <name>NADP(+)</name>
        <dbReference type="ChEBI" id="CHEBI:58349"/>
    </ligand>
</feature>
<comment type="domain">
    <text evidence="4">Contains a large N-terminal NADP-binding domain, and a smaller C-terminal substrate-binding domain.</text>
</comment>
<dbReference type="GO" id="GO:0005975">
    <property type="term" value="P:carbohydrate metabolic process"/>
    <property type="evidence" value="ECO:0007669"/>
    <property type="project" value="UniProtKB-UniRule"/>
</dbReference>
<comment type="catalytic activity">
    <reaction evidence="4">
        <text>ADP-D-glycero-beta-D-manno-heptose = ADP-L-glycero-beta-D-manno-heptose</text>
        <dbReference type="Rhea" id="RHEA:17577"/>
        <dbReference type="ChEBI" id="CHEBI:59967"/>
        <dbReference type="ChEBI" id="CHEBI:61506"/>
        <dbReference type="EC" id="5.1.3.20"/>
    </reaction>
</comment>
<dbReference type="PROSITE" id="PS51257">
    <property type="entry name" value="PROKAR_LIPOPROTEIN"/>
    <property type="match status" value="1"/>
</dbReference>
<feature type="binding site" evidence="4">
    <location>
        <position position="43"/>
    </location>
    <ligand>
        <name>NADP(+)</name>
        <dbReference type="ChEBI" id="CHEBI:58349"/>
    </ligand>
</feature>
<accession>A0A5P2G506</accession>
<feature type="binding site" evidence="4">
    <location>
        <begin position="207"/>
        <end position="210"/>
    </location>
    <ligand>
        <name>substrate</name>
    </ligand>
</feature>
<sequence>MVDGKRIIVTGAAGFIGSCMVEYLNEKGYEDLILVDNFGEDEKRPNWSEKKFTEIVEKEFLFEWLTTHADVPLAAVIHMGANSSTTEFDYEVLKKWNVEYSQKLWDFCTANKIPYIYASSAATYGDGELGYDDNHEVIYQLKPLNPYGISKNEFDKWALEQSTTPTFWAGLKFFNVYGPNEQHKGRMASVISHAFHQIKENGKVKLFKSYKEGYADGQQLRDFVYVKDLVKVMFWMLDNSLLENPIPSGLYNVGTGHARSFYDLVDSTFKAMEIDTNIEFIEMPIDIRDKYQYFTEANMQKLHQAGYNVPFYELEDGVKDYVQNYLATAIQY</sequence>
<dbReference type="InterPro" id="IPR036291">
    <property type="entry name" value="NAD(P)-bd_dom_sf"/>
</dbReference>
<dbReference type="KEGG" id="arac:E0W69_018740"/>
<dbReference type="EC" id="5.1.3.20" evidence="4"/>
<proteinExistence type="inferred from homology"/>
<evidence type="ECO:0000256" key="1">
    <source>
        <dbReference type="ARBA" id="ARBA00022857"/>
    </source>
</evidence>
<feature type="binding site" evidence="4">
    <location>
        <position position="221"/>
    </location>
    <ligand>
        <name>substrate</name>
    </ligand>
</feature>
<dbReference type="Gene3D" id="3.40.50.720">
    <property type="entry name" value="NAD(P)-binding Rossmann-like Domain"/>
    <property type="match status" value="1"/>
</dbReference>
<feature type="active site" description="Proton acceptor" evidence="4">
    <location>
        <position position="147"/>
    </location>
</feature>
<feature type="active site" description="Proton acceptor" evidence="4">
    <location>
        <position position="184"/>
    </location>
</feature>